<gene>
    <name evidence="1" type="ORF">GOP47_0009051</name>
</gene>
<sequence length="114" mass="12624">GKVVKCGEHLVLVTLTVHNEEKGFNVWKLIVVGGDQPIWKWEQISSTPPDLTWKSFGSLHPTFIVDDINVCILPSASEYMPPLVYNAANNSWYNLPGLVKNVQALSAMELSSTV</sequence>
<comment type="caution">
    <text evidence="1">The sequence shown here is derived from an EMBL/GenBank/DDBJ whole genome shotgun (WGS) entry which is preliminary data.</text>
</comment>
<feature type="non-terminal residue" evidence="1">
    <location>
        <position position="1"/>
    </location>
</feature>
<dbReference type="EMBL" id="JABFUD020000008">
    <property type="protein sequence ID" value="KAI5076986.1"/>
    <property type="molecule type" value="Genomic_DNA"/>
</dbReference>
<reference evidence="1" key="1">
    <citation type="submission" date="2021-01" db="EMBL/GenBank/DDBJ databases">
        <title>Adiantum capillus-veneris genome.</title>
        <authorList>
            <person name="Fang Y."/>
            <person name="Liao Q."/>
        </authorList>
    </citation>
    <scope>NUCLEOTIDE SEQUENCE</scope>
    <source>
        <strain evidence="1">H3</strain>
        <tissue evidence="1">Leaf</tissue>
    </source>
</reference>
<evidence type="ECO:0000313" key="1">
    <source>
        <dbReference type="EMBL" id="KAI5076986.1"/>
    </source>
</evidence>
<proteinExistence type="predicted"/>
<protein>
    <submittedName>
        <fullName evidence="1">Uncharacterized protein</fullName>
    </submittedName>
</protein>
<evidence type="ECO:0000313" key="2">
    <source>
        <dbReference type="Proteomes" id="UP000886520"/>
    </source>
</evidence>
<dbReference type="OrthoDB" id="1984401at2759"/>
<name>A0A9D4V016_ADICA</name>
<keyword evidence="2" id="KW-1185">Reference proteome</keyword>
<dbReference type="AlphaFoldDB" id="A0A9D4V016"/>
<organism evidence="1 2">
    <name type="scientific">Adiantum capillus-veneris</name>
    <name type="common">Maidenhair fern</name>
    <dbReference type="NCBI Taxonomy" id="13818"/>
    <lineage>
        <taxon>Eukaryota</taxon>
        <taxon>Viridiplantae</taxon>
        <taxon>Streptophyta</taxon>
        <taxon>Embryophyta</taxon>
        <taxon>Tracheophyta</taxon>
        <taxon>Polypodiopsida</taxon>
        <taxon>Polypodiidae</taxon>
        <taxon>Polypodiales</taxon>
        <taxon>Pteridineae</taxon>
        <taxon>Pteridaceae</taxon>
        <taxon>Vittarioideae</taxon>
        <taxon>Adiantum</taxon>
    </lineage>
</organism>
<dbReference type="Proteomes" id="UP000886520">
    <property type="component" value="Chromosome 8"/>
</dbReference>
<accession>A0A9D4V016</accession>